<feature type="non-terminal residue" evidence="1">
    <location>
        <position position="1"/>
    </location>
</feature>
<name>A0A0F9A2K0_9ZZZZ</name>
<reference evidence="1" key="1">
    <citation type="journal article" date="2015" name="Nature">
        <title>Complex archaea that bridge the gap between prokaryotes and eukaryotes.</title>
        <authorList>
            <person name="Spang A."/>
            <person name="Saw J.H."/>
            <person name="Jorgensen S.L."/>
            <person name="Zaremba-Niedzwiedzka K."/>
            <person name="Martijn J."/>
            <person name="Lind A.E."/>
            <person name="van Eijk R."/>
            <person name="Schleper C."/>
            <person name="Guy L."/>
            <person name="Ettema T.J."/>
        </authorList>
    </citation>
    <scope>NUCLEOTIDE SEQUENCE</scope>
</reference>
<organism evidence="1">
    <name type="scientific">marine sediment metagenome</name>
    <dbReference type="NCBI Taxonomy" id="412755"/>
    <lineage>
        <taxon>unclassified sequences</taxon>
        <taxon>metagenomes</taxon>
        <taxon>ecological metagenomes</taxon>
    </lineage>
</organism>
<accession>A0A0F9A2K0</accession>
<dbReference type="Gene3D" id="3.90.550.10">
    <property type="entry name" value="Spore Coat Polysaccharide Biosynthesis Protein SpsA, Chain A"/>
    <property type="match status" value="1"/>
</dbReference>
<comment type="caution">
    <text evidence="1">The sequence shown here is derived from an EMBL/GenBank/DDBJ whole genome shotgun (WGS) entry which is preliminary data.</text>
</comment>
<proteinExistence type="predicted"/>
<dbReference type="AlphaFoldDB" id="A0A0F9A2K0"/>
<gene>
    <name evidence="1" type="ORF">LCGC14_2964470</name>
</gene>
<dbReference type="EMBL" id="LAZR01060096">
    <property type="protein sequence ID" value="KKK66401.1"/>
    <property type="molecule type" value="Genomic_DNA"/>
</dbReference>
<evidence type="ECO:0008006" key="2">
    <source>
        <dbReference type="Google" id="ProtNLM"/>
    </source>
</evidence>
<dbReference type="SUPFAM" id="SSF53448">
    <property type="entry name" value="Nucleotide-diphospho-sugar transferases"/>
    <property type="match status" value="1"/>
</dbReference>
<dbReference type="InterPro" id="IPR029044">
    <property type="entry name" value="Nucleotide-diphossugar_trans"/>
</dbReference>
<protein>
    <recommendedName>
        <fullName evidence="2">Glycosyltransferase 2-like domain-containing protein</fullName>
    </recommendedName>
</protein>
<evidence type="ECO:0000313" key="1">
    <source>
        <dbReference type="EMBL" id="KKK66401.1"/>
    </source>
</evidence>
<sequence>MDIYYFTPYSLSRNIGQAYNKYMELLPNDNDYGVLMDGDTCFLTFDWGHAIAEIIKKIPNAGIITCQTNRIRQKKQLYDESSPDILVHRLIAKTLDEKYRGQVRKINTHISGFFMAIQKKTWKQVGKFPEADGKLLTVDNAFSRKVMKSNKDIYLMRGMYVFHYYRFAEGKNHTGHLRNAEDYIKKNPVKISRKLRLKEKNLRNRKNISSRRR</sequence>